<comment type="similarity">
    <text evidence="1">Belongs to the myoviridae tail sheath protein family.</text>
</comment>
<protein>
    <recommendedName>
        <fullName evidence="3">Tail sheath protein C-terminal domain-containing protein</fullName>
    </recommendedName>
</protein>
<evidence type="ECO:0000256" key="1">
    <source>
        <dbReference type="ARBA" id="ARBA00008005"/>
    </source>
</evidence>
<accession>A0AAE4BR04</accession>
<evidence type="ECO:0000313" key="4">
    <source>
        <dbReference type="EMBL" id="MDR6237433.1"/>
    </source>
</evidence>
<reference evidence="4" key="1">
    <citation type="submission" date="2023-07" db="EMBL/GenBank/DDBJ databases">
        <title>Genomic Encyclopedia of Type Strains, Phase IV (KMG-IV): sequencing the most valuable type-strain genomes for metagenomic binning, comparative biology and taxonomic classification.</title>
        <authorList>
            <person name="Goeker M."/>
        </authorList>
    </citation>
    <scope>NUCLEOTIDE SEQUENCE</scope>
    <source>
        <strain evidence="4">DSM 26174</strain>
    </source>
</reference>
<organism evidence="4 5">
    <name type="scientific">Aureibacter tunicatorum</name>
    <dbReference type="NCBI Taxonomy" id="866807"/>
    <lineage>
        <taxon>Bacteria</taxon>
        <taxon>Pseudomonadati</taxon>
        <taxon>Bacteroidota</taxon>
        <taxon>Cytophagia</taxon>
        <taxon>Cytophagales</taxon>
        <taxon>Persicobacteraceae</taxon>
        <taxon>Aureibacter</taxon>
    </lineage>
</organism>
<evidence type="ECO:0000259" key="3">
    <source>
        <dbReference type="Pfam" id="PF17482"/>
    </source>
</evidence>
<sequence>MAQNLATPGVYVEEKAAFSNSVVGIPTAIPAFIGYTEKSMRNGQTLVNEPIKVSSLREYTEIFGGGPLNTFEVVESTNADGSFDFEVDSSKFILNMSTTQRFLMYDSLRMFFSNGGKDCYIVSVGAFYKTTTKEVQEGGKPANNAGGKDAKDAKAGGQPQKKTVEVKVPAQIKKKELEQGINSLIGEEEPTLLVVPEAVMLEEAECYAVQQAMLMHCGGKEKNRFSILDVHNGFLKRTEDANDVVTKFRAGIGTNFLNFGAAYYPWVAGTVVESDEIGFDNIKDLQQLKEILNKEAAFLGAGNQRKISEIQAEVAKIGAEGTDEEQLVQTLTTNSPAFKNLVKKIKDKLNLLPPSAGMAGIYASVDSNVGVWQAPANVSFSSIVGPSVKLTNDDQEDLNVTVSGKSVNALRAFIGEGTIVWGARTLDGNSNDWRYINVRRTLLYIEQSIKYASKSYVYSPNTSNTWVLVKSMINSFLNDLWKAGGLVGANPNDAYQVEVGLGSTMTPNDILEGIMKVTVKVAISRPAEFIVLTFQQKLQES</sequence>
<keyword evidence="5" id="KW-1185">Reference proteome</keyword>
<comment type="caution">
    <text evidence="4">The sequence shown here is derived from an EMBL/GenBank/DDBJ whole genome shotgun (WGS) entry which is preliminary data.</text>
</comment>
<dbReference type="Proteomes" id="UP001185092">
    <property type="component" value="Unassembled WGS sequence"/>
</dbReference>
<dbReference type="InterPro" id="IPR020287">
    <property type="entry name" value="Tail_sheath_C"/>
</dbReference>
<evidence type="ECO:0000313" key="5">
    <source>
        <dbReference type="Proteomes" id="UP001185092"/>
    </source>
</evidence>
<dbReference type="AlphaFoldDB" id="A0AAE4BR04"/>
<dbReference type="InterPro" id="IPR052042">
    <property type="entry name" value="Tail_sheath_structural"/>
</dbReference>
<dbReference type="PANTHER" id="PTHR35861:SF1">
    <property type="entry name" value="PHAGE TAIL SHEATH PROTEIN"/>
    <property type="match status" value="1"/>
</dbReference>
<dbReference type="Pfam" id="PF17482">
    <property type="entry name" value="Phage_sheath_1C"/>
    <property type="match status" value="1"/>
</dbReference>
<dbReference type="PANTHER" id="PTHR35861">
    <property type="match status" value="1"/>
</dbReference>
<name>A0AAE4BR04_9BACT</name>
<dbReference type="RefSeq" id="WP_309936898.1">
    <property type="nucleotide sequence ID" value="NZ_AP025305.1"/>
</dbReference>
<gene>
    <name evidence="4" type="ORF">HNQ88_000409</name>
</gene>
<evidence type="ECO:0000256" key="2">
    <source>
        <dbReference type="SAM" id="MobiDB-lite"/>
    </source>
</evidence>
<proteinExistence type="inferred from homology"/>
<dbReference type="Gene3D" id="3.40.50.11780">
    <property type="match status" value="1"/>
</dbReference>
<dbReference type="EMBL" id="JAVDQD010000001">
    <property type="protein sequence ID" value="MDR6237433.1"/>
    <property type="molecule type" value="Genomic_DNA"/>
</dbReference>
<feature type="domain" description="Tail sheath protein C-terminal" evidence="3">
    <location>
        <begin position="430"/>
        <end position="536"/>
    </location>
</feature>
<feature type="region of interest" description="Disordered" evidence="2">
    <location>
        <begin position="136"/>
        <end position="165"/>
    </location>
</feature>